<dbReference type="Proteomes" id="UP000215261">
    <property type="component" value="Unassembled WGS sequence"/>
</dbReference>
<reference evidence="3 4" key="1">
    <citation type="submission" date="2016-03" db="EMBL/GenBank/DDBJ databases">
        <title>Sequencing of Lactobacillus Species from Commercial Turkeys.</title>
        <authorList>
            <person name="Johnson T.J."/>
            <person name="Youmans B.P."/>
            <person name="Case K.A."/>
        </authorList>
    </citation>
    <scope>NUCLEOTIDE SEQUENCE [LARGE SCALE GENOMIC DNA]</scope>
    <source>
        <strain evidence="3 4">UMNLA1</strain>
    </source>
</reference>
<proteinExistence type="predicted"/>
<dbReference type="Gene3D" id="3.20.20.70">
    <property type="entry name" value="Aldolase class I"/>
    <property type="match status" value="1"/>
</dbReference>
<evidence type="ECO:0000313" key="3">
    <source>
        <dbReference type="EMBL" id="OXS38310.1"/>
    </source>
</evidence>
<organism evidence="3 4">
    <name type="scientific">Ligilactobacillus agilis</name>
    <dbReference type="NCBI Taxonomy" id="1601"/>
    <lineage>
        <taxon>Bacteria</taxon>
        <taxon>Bacillati</taxon>
        <taxon>Bacillota</taxon>
        <taxon>Bacilli</taxon>
        <taxon>Lactobacillales</taxon>
        <taxon>Lactobacillaceae</taxon>
        <taxon>Ligilactobacillus</taxon>
    </lineage>
</organism>
<dbReference type="InterPro" id="IPR033919">
    <property type="entry name" value="TSA/FSA_arc/bac"/>
</dbReference>
<comment type="caution">
    <text evidence="3">The sequence shown here is derived from an EMBL/GenBank/DDBJ whole genome shotgun (WGS) entry which is preliminary data.</text>
</comment>
<dbReference type="PANTHER" id="PTHR10683">
    <property type="entry name" value="TRANSALDOLASE"/>
    <property type="match status" value="1"/>
</dbReference>
<name>A0A226RIC4_9LACO</name>
<dbReference type="GO" id="GO:0005737">
    <property type="term" value="C:cytoplasm"/>
    <property type="evidence" value="ECO:0007669"/>
    <property type="project" value="UniProtKB-SubCell"/>
</dbReference>
<dbReference type="PROSITE" id="PS01054">
    <property type="entry name" value="TRANSALDOLASE_1"/>
    <property type="match status" value="1"/>
</dbReference>
<dbReference type="EMBL" id="LUGO01000077">
    <property type="protein sequence ID" value="OXS38310.1"/>
    <property type="molecule type" value="Genomic_DNA"/>
</dbReference>
<comment type="subcellular location">
    <subcellularLocation>
        <location evidence="1">Cytoplasm</location>
    </subcellularLocation>
</comment>
<dbReference type="Pfam" id="PF00923">
    <property type="entry name" value="TAL_FSA"/>
    <property type="match status" value="1"/>
</dbReference>
<protein>
    <submittedName>
        <fullName evidence="3">Fructose-bisphosphate aldolase</fullName>
    </submittedName>
</protein>
<evidence type="ECO:0000256" key="2">
    <source>
        <dbReference type="ARBA" id="ARBA00023270"/>
    </source>
</evidence>
<sequence>MEFLLDSVDLEKIKYYNEHLFLTGVTSNPSILKKDGVDGDLFSHLRAIRKILGPKKQLHVQVTGNSCEEMVADAKRIKEELGEGVYIKVPTNLLGLKAMQKLKAAGYLVTATAIYTEFQAYQALNVNADYLAPYYNRMLNQGINAAEIIANVAKEISRSNLKSKILAASFHNVDQVNQAIRNGAQAVTVGPDIVKSAFEMPAISKAVADFRADWETLYTDDLSKI</sequence>
<dbReference type="PANTHER" id="PTHR10683:SF28">
    <property type="entry name" value="TRANSALDOLASE C"/>
    <property type="match status" value="1"/>
</dbReference>
<dbReference type="InterPro" id="IPR018225">
    <property type="entry name" value="Transaldolase_AS"/>
</dbReference>
<dbReference type="GO" id="GO:0016832">
    <property type="term" value="F:aldehyde-lyase activity"/>
    <property type="evidence" value="ECO:0007669"/>
    <property type="project" value="InterPro"/>
</dbReference>
<keyword evidence="2" id="KW-0704">Schiff base</keyword>
<dbReference type="InterPro" id="IPR001585">
    <property type="entry name" value="TAL/FSA"/>
</dbReference>
<dbReference type="NCBIfam" id="NF009299">
    <property type="entry name" value="PRK12656.1"/>
    <property type="match status" value="1"/>
</dbReference>
<accession>A0A226RIC4</accession>
<dbReference type="InterPro" id="IPR013785">
    <property type="entry name" value="Aldolase_TIM"/>
</dbReference>
<gene>
    <name evidence="3" type="ORF">AYP69_08950</name>
</gene>
<dbReference type="SUPFAM" id="SSF51569">
    <property type="entry name" value="Aldolase"/>
    <property type="match status" value="1"/>
</dbReference>
<evidence type="ECO:0000313" key="4">
    <source>
        <dbReference type="Proteomes" id="UP000215261"/>
    </source>
</evidence>
<evidence type="ECO:0000256" key="1">
    <source>
        <dbReference type="ARBA" id="ARBA00004496"/>
    </source>
</evidence>
<dbReference type="GO" id="GO:0005975">
    <property type="term" value="P:carbohydrate metabolic process"/>
    <property type="evidence" value="ECO:0007669"/>
    <property type="project" value="InterPro"/>
</dbReference>
<dbReference type="AlphaFoldDB" id="A0A226RIC4"/>
<dbReference type="RefSeq" id="WP_089144229.1">
    <property type="nucleotide sequence ID" value="NZ_LUGD01000010.1"/>
</dbReference>
<dbReference type="CDD" id="cd00956">
    <property type="entry name" value="Transaldolase_FSA"/>
    <property type="match status" value="1"/>
</dbReference>